<keyword evidence="2" id="KW-1185">Reference proteome</keyword>
<proteinExistence type="predicted"/>
<dbReference type="RefSeq" id="WP_262170258.1">
    <property type="nucleotide sequence ID" value="NZ_CP104965.1"/>
</dbReference>
<dbReference type="Proteomes" id="UP001061862">
    <property type="component" value="Chromosome"/>
</dbReference>
<dbReference type="EMBL" id="CP104965">
    <property type="protein sequence ID" value="UXN70949.1"/>
    <property type="molecule type" value="Genomic_DNA"/>
</dbReference>
<reference evidence="1 2" key="1">
    <citation type="submission" date="2022-09" db="EMBL/GenBank/DDBJ databases">
        <title>Interaction between co-microsymbionts with complementary sets of symbiotic genes in legume-rhizobium systems.</title>
        <authorList>
            <person name="Safronova V."/>
            <person name="Sazanova A."/>
            <person name="Afonin A."/>
            <person name="Chirak E."/>
        </authorList>
    </citation>
    <scope>NUCLEOTIDE SEQUENCE [LARGE SCALE GENOMIC DNA]</scope>
    <source>
        <strain evidence="1 2">A18/4-1</strain>
    </source>
</reference>
<gene>
    <name evidence="1" type="ORF">N8A98_07100</name>
</gene>
<evidence type="ECO:0000313" key="1">
    <source>
        <dbReference type="EMBL" id="UXN70949.1"/>
    </source>
</evidence>
<organism evidence="1 2">
    <name type="scientific">Devosia neptuniae</name>
    <dbReference type="NCBI Taxonomy" id="191302"/>
    <lineage>
        <taxon>Bacteria</taxon>
        <taxon>Pseudomonadati</taxon>
        <taxon>Pseudomonadota</taxon>
        <taxon>Alphaproteobacteria</taxon>
        <taxon>Hyphomicrobiales</taxon>
        <taxon>Devosiaceae</taxon>
        <taxon>Devosia</taxon>
    </lineage>
</organism>
<name>A0ABY6CFG3_9HYPH</name>
<evidence type="ECO:0008006" key="3">
    <source>
        <dbReference type="Google" id="ProtNLM"/>
    </source>
</evidence>
<sequence length="79" mass="8797">MKPANDNYPAVLTRSLAAQMCQLTPSGFDGWVRRGIVPPAIMGTRRWSRDAILKAIAGTAIDVEADPMEQWERENARKV</sequence>
<protein>
    <recommendedName>
        <fullName evidence="3">Helix-turn-helix domain-containing protein</fullName>
    </recommendedName>
</protein>
<evidence type="ECO:0000313" key="2">
    <source>
        <dbReference type="Proteomes" id="UP001061862"/>
    </source>
</evidence>
<accession>A0ABY6CFG3</accession>